<evidence type="ECO:0000259" key="1">
    <source>
        <dbReference type="Pfam" id="PF01551"/>
    </source>
</evidence>
<feature type="domain" description="M23ase beta-sheet core" evidence="1">
    <location>
        <begin position="57"/>
        <end position="149"/>
    </location>
</feature>
<evidence type="ECO:0000313" key="3">
    <source>
        <dbReference type="Proteomes" id="UP000253961"/>
    </source>
</evidence>
<dbReference type="InterPro" id="IPR011055">
    <property type="entry name" value="Dup_hybrid_motif"/>
</dbReference>
<sequence length="212" mass="23701">MSAKRFLLSVRLLAGVLLIFVCSSLSCYSQISLPLNSIKVNSAFGKRIHPITHFADFHRGIDLHARNEPVFSFLTGKVSGVGFNPILGKFIRIDHSGLESIYGHLSIILVRKGEEVRSGEVIAVTGSTGRVTGEHLHFSLRIGGVYIDPVNFILRYYKVAKINQINFMENSAYLTLRQKLELLAMEEEVELNQDEAWVYGIGFADTEEEQDG</sequence>
<dbReference type="PANTHER" id="PTHR21666:SF270">
    <property type="entry name" value="MUREIN HYDROLASE ACTIVATOR ENVC"/>
    <property type="match status" value="1"/>
</dbReference>
<dbReference type="Gene3D" id="2.70.70.10">
    <property type="entry name" value="Glucose Permease (Domain IIA)"/>
    <property type="match status" value="1"/>
</dbReference>
<protein>
    <submittedName>
        <fullName evidence="2">M23 family peptidase</fullName>
    </submittedName>
</protein>
<dbReference type="EMBL" id="QPKV01000012">
    <property type="protein sequence ID" value="RDC54571.1"/>
    <property type="molecule type" value="Genomic_DNA"/>
</dbReference>
<dbReference type="CDD" id="cd12797">
    <property type="entry name" value="M23_peptidase"/>
    <property type="match status" value="1"/>
</dbReference>
<dbReference type="Pfam" id="PF01551">
    <property type="entry name" value="Peptidase_M23"/>
    <property type="match status" value="1"/>
</dbReference>
<dbReference type="InterPro" id="IPR016047">
    <property type="entry name" value="M23ase_b-sheet_dom"/>
</dbReference>
<dbReference type="SUPFAM" id="SSF51261">
    <property type="entry name" value="Duplicated hybrid motif"/>
    <property type="match status" value="1"/>
</dbReference>
<dbReference type="AlphaFoldDB" id="A0A369PPN5"/>
<dbReference type="PROSITE" id="PS51257">
    <property type="entry name" value="PROKAR_LIPOPROTEIN"/>
    <property type="match status" value="1"/>
</dbReference>
<keyword evidence="3" id="KW-1185">Reference proteome</keyword>
<organism evidence="2 3">
    <name type="scientific">Pedobacter chinensis</name>
    <dbReference type="NCBI Taxonomy" id="2282421"/>
    <lineage>
        <taxon>Bacteria</taxon>
        <taxon>Pseudomonadati</taxon>
        <taxon>Bacteroidota</taxon>
        <taxon>Sphingobacteriia</taxon>
        <taxon>Sphingobacteriales</taxon>
        <taxon>Sphingobacteriaceae</taxon>
        <taxon>Pedobacter</taxon>
    </lineage>
</organism>
<dbReference type="GO" id="GO:0004222">
    <property type="term" value="F:metalloendopeptidase activity"/>
    <property type="evidence" value="ECO:0007669"/>
    <property type="project" value="TreeGrafter"/>
</dbReference>
<dbReference type="Proteomes" id="UP000253961">
    <property type="component" value="Unassembled WGS sequence"/>
</dbReference>
<gene>
    <name evidence="2" type="ORF">DU508_20330</name>
</gene>
<evidence type="ECO:0000313" key="2">
    <source>
        <dbReference type="EMBL" id="RDC54571.1"/>
    </source>
</evidence>
<name>A0A369PPN5_9SPHI</name>
<comment type="caution">
    <text evidence="2">The sequence shown here is derived from an EMBL/GenBank/DDBJ whole genome shotgun (WGS) entry which is preliminary data.</text>
</comment>
<reference evidence="2 3" key="1">
    <citation type="submission" date="2018-07" db="EMBL/GenBank/DDBJ databases">
        <title>Pedobacter sp. nov., isolated from soil.</title>
        <authorList>
            <person name="Zhou L.Y."/>
            <person name="Du Z.J."/>
        </authorList>
    </citation>
    <scope>NUCLEOTIDE SEQUENCE [LARGE SCALE GENOMIC DNA]</scope>
    <source>
        <strain evidence="2 3">JDX94</strain>
    </source>
</reference>
<dbReference type="PANTHER" id="PTHR21666">
    <property type="entry name" value="PEPTIDASE-RELATED"/>
    <property type="match status" value="1"/>
</dbReference>
<accession>A0A369PPN5</accession>
<proteinExistence type="predicted"/>
<dbReference type="InterPro" id="IPR050570">
    <property type="entry name" value="Cell_wall_metabolism_enzyme"/>
</dbReference>